<dbReference type="PANTHER" id="PTHR43709">
    <property type="entry name" value="ACONITATE ISOMERASE-RELATED"/>
    <property type="match status" value="1"/>
</dbReference>
<protein>
    <submittedName>
        <fullName evidence="3">PrpF protein</fullName>
    </submittedName>
</protein>
<comment type="caution">
    <text evidence="3">The sequence shown here is derived from an EMBL/GenBank/DDBJ whole genome shotgun (WGS) entry which is preliminary data.</text>
</comment>
<dbReference type="InterPro" id="IPR007400">
    <property type="entry name" value="PrpF-like"/>
</dbReference>
<dbReference type="Pfam" id="PF04303">
    <property type="entry name" value="PrpF"/>
    <property type="match status" value="1"/>
</dbReference>
<dbReference type="Proteomes" id="UP001610444">
    <property type="component" value="Unassembled WGS sequence"/>
</dbReference>
<organism evidence="3 4">
    <name type="scientific">Aspergillus pseudodeflectus</name>
    <dbReference type="NCBI Taxonomy" id="176178"/>
    <lineage>
        <taxon>Eukaryota</taxon>
        <taxon>Fungi</taxon>
        <taxon>Dikarya</taxon>
        <taxon>Ascomycota</taxon>
        <taxon>Pezizomycotina</taxon>
        <taxon>Eurotiomycetes</taxon>
        <taxon>Eurotiomycetidae</taxon>
        <taxon>Eurotiales</taxon>
        <taxon>Aspergillaceae</taxon>
        <taxon>Aspergillus</taxon>
        <taxon>Aspergillus subgen. Nidulantes</taxon>
    </lineage>
</organism>
<gene>
    <name evidence="3" type="ORF">BJX68DRAFT_280132</name>
</gene>
<dbReference type="Gene3D" id="3.10.310.10">
    <property type="entry name" value="Diaminopimelate Epimerase, Chain A, domain 1"/>
    <property type="match status" value="2"/>
</dbReference>
<evidence type="ECO:0000313" key="4">
    <source>
        <dbReference type="Proteomes" id="UP001610444"/>
    </source>
</evidence>
<dbReference type="GeneID" id="98164037"/>
<dbReference type="EMBL" id="JBFXLR010000092">
    <property type="protein sequence ID" value="KAL2837819.1"/>
    <property type="molecule type" value="Genomic_DNA"/>
</dbReference>
<dbReference type="PANTHER" id="PTHR43709:SF2">
    <property type="entry name" value="DUF453 DOMAIN PROTEIN (AFU_ORTHOLOGUE AFUA_6G00360)"/>
    <property type="match status" value="1"/>
</dbReference>
<keyword evidence="2" id="KW-0413">Isomerase</keyword>
<sequence length="373" mass="39974">MAPRLRSRVKIAYYRGGSSKAVFFHEGDLPPPGAARDKLLKRVMGTPDPIQVDGLGGSRAITSKIAIIRPSDRPDVDVDYTFAQVGVHQDVISYNVNCGNISAAVGPFAIEEGLEVRIFHTGTQKILISHVPIANDGIPGEEGDFRMDAVPGSGAPILLDYRKTIGAARSRGLLPTQRALDELEVAGRRVSITICDVANITVFASAQDFGISGHESASELTGNLSLVEMVRELRGKAAQLVGMCLDWQQVDTQSPFLPMVVLASNTRLSADSGHVASRLFLDNMCHESMAGTVAICTAACSRVKDSLVYNLLDPEARSLNTLRIAHPLGEMPVAVHVEAGTADTMSPAFSSLSFIRSARRLMDGHAFVPSLPM</sequence>
<evidence type="ECO:0000313" key="3">
    <source>
        <dbReference type="EMBL" id="KAL2837819.1"/>
    </source>
</evidence>
<dbReference type="SUPFAM" id="SSF54506">
    <property type="entry name" value="Diaminopimelate epimerase-like"/>
    <property type="match status" value="2"/>
</dbReference>
<comment type="similarity">
    <text evidence="1">Belongs to the PrpF family.</text>
</comment>
<evidence type="ECO:0000256" key="1">
    <source>
        <dbReference type="ARBA" id="ARBA00007673"/>
    </source>
</evidence>
<reference evidence="3 4" key="1">
    <citation type="submission" date="2024-07" db="EMBL/GenBank/DDBJ databases">
        <title>Section-level genome sequencing and comparative genomics of Aspergillus sections Usti and Cavernicolus.</title>
        <authorList>
            <consortium name="Lawrence Berkeley National Laboratory"/>
            <person name="Nybo J.L."/>
            <person name="Vesth T.C."/>
            <person name="Theobald S."/>
            <person name="Frisvad J.C."/>
            <person name="Larsen T.O."/>
            <person name="Kjaerboelling I."/>
            <person name="Rothschild-Mancinelli K."/>
            <person name="Lyhne E.K."/>
            <person name="Kogle M.E."/>
            <person name="Barry K."/>
            <person name="Clum A."/>
            <person name="Na H."/>
            <person name="Ledsgaard L."/>
            <person name="Lin J."/>
            <person name="Lipzen A."/>
            <person name="Kuo A."/>
            <person name="Riley R."/>
            <person name="Mondo S."/>
            <person name="LaButti K."/>
            <person name="Haridas S."/>
            <person name="Pangalinan J."/>
            <person name="Salamov A.A."/>
            <person name="Simmons B.A."/>
            <person name="Magnuson J.K."/>
            <person name="Chen J."/>
            <person name="Drula E."/>
            <person name="Henrissat B."/>
            <person name="Wiebenga A."/>
            <person name="Lubbers R.J."/>
            <person name="Gomes A.C."/>
            <person name="Macurrencykelacurrency M.R."/>
            <person name="Stajich J."/>
            <person name="Grigoriev I.V."/>
            <person name="Mortensen U.H."/>
            <person name="De vries R.P."/>
            <person name="Baker S.E."/>
            <person name="Andersen M.R."/>
        </authorList>
    </citation>
    <scope>NUCLEOTIDE SEQUENCE [LARGE SCALE GENOMIC DNA]</scope>
    <source>
        <strain evidence="3 4">CBS 756.74</strain>
    </source>
</reference>
<proteinExistence type="inferred from homology"/>
<dbReference type="RefSeq" id="XP_070892722.1">
    <property type="nucleotide sequence ID" value="XM_071048873.1"/>
</dbReference>
<keyword evidence="4" id="KW-1185">Reference proteome</keyword>
<name>A0ABR4JCN6_9EURO</name>
<evidence type="ECO:0000256" key="2">
    <source>
        <dbReference type="ARBA" id="ARBA00023235"/>
    </source>
</evidence>
<accession>A0ABR4JCN6</accession>